<proteinExistence type="predicted"/>
<reference evidence="2" key="1">
    <citation type="submission" date="2022-10" db="EMBL/GenBank/DDBJ databases">
        <title>The complete genomes of actinobacterial strains from the NBC collection.</title>
        <authorList>
            <person name="Joergensen T.S."/>
            <person name="Alvarez Arevalo M."/>
            <person name="Sterndorff E.B."/>
            <person name="Faurdal D."/>
            <person name="Vuksanovic O."/>
            <person name="Mourched A.-S."/>
            <person name="Charusanti P."/>
            <person name="Shaw S."/>
            <person name="Blin K."/>
            <person name="Weber T."/>
        </authorList>
    </citation>
    <scope>NUCLEOTIDE SEQUENCE</scope>
    <source>
        <strain evidence="2">NBC_00248</strain>
    </source>
</reference>
<accession>A0ABZ1TNQ0</accession>
<dbReference type="RefSeq" id="WP_328965638.1">
    <property type="nucleotide sequence ID" value="NZ_CP108090.1"/>
</dbReference>
<gene>
    <name evidence="2" type="ORF">OG517_41940</name>
</gene>
<feature type="domain" description="DUF397" evidence="1">
    <location>
        <begin position="16"/>
        <end position="67"/>
    </location>
</feature>
<dbReference type="Pfam" id="PF04149">
    <property type="entry name" value="DUF397"/>
    <property type="match status" value="1"/>
</dbReference>
<evidence type="ECO:0000313" key="2">
    <source>
        <dbReference type="EMBL" id="WUQ17417.1"/>
    </source>
</evidence>
<dbReference type="InterPro" id="IPR007278">
    <property type="entry name" value="DUF397"/>
</dbReference>
<protein>
    <submittedName>
        <fullName evidence="2">DUF397 domain-containing protein</fullName>
    </submittedName>
</protein>
<sequence>MTTSYTVSTLLAPEGSWTKSSYSDQQGGNCVETVALGGVVGVRDSKQANGPAFAVTHSAWTHFIDMVQR</sequence>
<evidence type="ECO:0000313" key="3">
    <source>
        <dbReference type="Proteomes" id="UP001432039"/>
    </source>
</evidence>
<organism evidence="2 3">
    <name type="scientific">Streptomyces virginiae</name>
    <name type="common">Streptomyces cinnamonensis</name>
    <dbReference type="NCBI Taxonomy" id="1961"/>
    <lineage>
        <taxon>Bacteria</taxon>
        <taxon>Bacillati</taxon>
        <taxon>Actinomycetota</taxon>
        <taxon>Actinomycetes</taxon>
        <taxon>Kitasatosporales</taxon>
        <taxon>Streptomycetaceae</taxon>
        <taxon>Streptomyces</taxon>
    </lineage>
</organism>
<dbReference type="Proteomes" id="UP001432039">
    <property type="component" value="Chromosome"/>
</dbReference>
<keyword evidence="3" id="KW-1185">Reference proteome</keyword>
<dbReference type="EMBL" id="CP108090">
    <property type="protein sequence ID" value="WUQ17417.1"/>
    <property type="molecule type" value="Genomic_DNA"/>
</dbReference>
<name>A0ABZ1TNQ0_STRVG</name>
<evidence type="ECO:0000259" key="1">
    <source>
        <dbReference type="Pfam" id="PF04149"/>
    </source>
</evidence>